<dbReference type="Proteomes" id="UP000219412">
    <property type="component" value="Unassembled WGS sequence"/>
</dbReference>
<sequence>MVSKRYDLEDDTVSKIHAIKKAKGLKSEKEVLVQAIEQFALSEMIEHESAEYKMLDKMNTIKNEIEQMKKKMNHIDHCVSVNSLLLTADFEIKKHPKAIVNRDIFESDYYTSARKEITKLIRERDSFRRKGQSKNIEDTLEQNNDDGLIMENEKKSDKIDDDWLNV</sequence>
<organism evidence="2 3">
    <name type="scientific">Salinicoccus kekensis</name>
    <dbReference type="NCBI Taxonomy" id="714307"/>
    <lineage>
        <taxon>Bacteria</taxon>
        <taxon>Bacillati</taxon>
        <taxon>Bacillota</taxon>
        <taxon>Bacilli</taxon>
        <taxon>Bacillales</taxon>
        <taxon>Staphylococcaceae</taxon>
        <taxon>Salinicoccus</taxon>
    </lineage>
</organism>
<gene>
    <name evidence="2" type="ORF">SAMN05878391_2622</name>
</gene>
<reference evidence="3" key="1">
    <citation type="submission" date="2017-08" db="EMBL/GenBank/DDBJ databases">
        <authorList>
            <person name="Varghese N."/>
            <person name="Submissions S."/>
        </authorList>
    </citation>
    <scope>NUCLEOTIDE SEQUENCE [LARGE SCALE GENOMIC DNA]</scope>
    <source>
        <strain evidence="3">DSM 23173</strain>
    </source>
</reference>
<name>A0A285UTI8_9STAP</name>
<protein>
    <submittedName>
        <fullName evidence="2">Uncharacterized protein</fullName>
    </submittedName>
</protein>
<proteinExistence type="predicted"/>
<accession>A0A285UTI8</accession>
<dbReference type="AlphaFoldDB" id="A0A285UTI8"/>
<evidence type="ECO:0000313" key="2">
    <source>
        <dbReference type="EMBL" id="SOC45129.1"/>
    </source>
</evidence>
<keyword evidence="3" id="KW-1185">Reference proteome</keyword>
<dbReference type="OrthoDB" id="2389034at2"/>
<evidence type="ECO:0000313" key="3">
    <source>
        <dbReference type="Proteomes" id="UP000219412"/>
    </source>
</evidence>
<evidence type="ECO:0000256" key="1">
    <source>
        <dbReference type="SAM" id="MobiDB-lite"/>
    </source>
</evidence>
<dbReference type="EMBL" id="OBQF01000008">
    <property type="protein sequence ID" value="SOC45129.1"/>
    <property type="molecule type" value="Genomic_DNA"/>
</dbReference>
<dbReference type="RefSeq" id="WP_097042890.1">
    <property type="nucleotide sequence ID" value="NZ_OBQF01000008.1"/>
</dbReference>
<feature type="region of interest" description="Disordered" evidence="1">
    <location>
        <begin position="131"/>
        <end position="152"/>
    </location>
</feature>